<evidence type="ECO:0000313" key="2">
    <source>
        <dbReference type="Proteomes" id="UP000594778"/>
    </source>
</evidence>
<accession>A0A7T2W0D3</accession>
<organism evidence="1 2">
    <name type="scientific">Delftia acidovorans</name>
    <name type="common">Pseudomonas acidovorans</name>
    <name type="synonym">Comamonas acidovorans</name>
    <dbReference type="NCBI Taxonomy" id="80866"/>
    <lineage>
        <taxon>Bacteria</taxon>
        <taxon>Pseudomonadati</taxon>
        <taxon>Pseudomonadota</taxon>
        <taxon>Betaproteobacteria</taxon>
        <taxon>Burkholderiales</taxon>
        <taxon>Comamonadaceae</taxon>
        <taxon>Delftia</taxon>
    </lineage>
</organism>
<name>A0A7T2W0D3_DELAC</name>
<reference evidence="1 2" key="1">
    <citation type="submission" date="2020-12" db="EMBL/GenBank/DDBJ databases">
        <title>FDA dAtabase for Regulatory Grade micrObial Sequences (FDA-ARGOS): Supporting development and validation of Infectious Disease Dx tests.</title>
        <authorList>
            <person name="Sproer C."/>
            <person name="Gronow S."/>
            <person name="Severitt S."/>
            <person name="Schroder I."/>
            <person name="Tallon L."/>
            <person name="Sadzewicz L."/>
            <person name="Zhao X."/>
            <person name="Boylan J."/>
            <person name="Ott S."/>
            <person name="Bowen H."/>
            <person name="Vavikolanu K."/>
            <person name="Mehta A."/>
            <person name="Aluvathingal J."/>
            <person name="Nadendla S."/>
            <person name="Lowell S."/>
            <person name="Myers T."/>
            <person name="Yan Y."/>
            <person name="Sichtig H."/>
        </authorList>
    </citation>
    <scope>NUCLEOTIDE SEQUENCE [LARGE SCALE GENOMIC DNA]</scope>
    <source>
        <strain evidence="1 2">FDAARGOS_909</strain>
    </source>
</reference>
<sequence length="62" mass="6924">MHALTVRKDLKRPALEPSALTSAQNQFRRTLGLEGAVAGPLFYSLGWTKERRLKNGLPVFTN</sequence>
<protein>
    <submittedName>
        <fullName evidence="1">Uncharacterized protein</fullName>
    </submittedName>
</protein>
<dbReference type="EMBL" id="CP065668">
    <property type="protein sequence ID" value="QPS09610.1"/>
    <property type="molecule type" value="Genomic_DNA"/>
</dbReference>
<dbReference type="AlphaFoldDB" id="A0A7T2W0D3"/>
<dbReference type="Proteomes" id="UP000594778">
    <property type="component" value="Chromosome"/>
</dbReference>
<evidence type="ECO:0000313" key="1">
    <source>
        <dbReference type="EMBL" id="QPS09610.1"/>
    </source>
</evidence>
<dbReference type="RefSeq" id="WP_197956467.1">
    <property type="nucleotide sequence ID" value="NZ_CP065668.1"/>
</dbReference>
<gene>
    <name evidence="1" type="ORF">I6G66_06190</name>
</gene>
<proteinExistence type="predicted"/>